<comment type="caution">
    <text evidence="1">The sequence shown here is derived from an EMBL/GenBank/DDBJ whole genome shotgun (WGS) entry which is preliminary data.</text>
</comment>
<gene>
    <name evidence="1" type="ORF">F3Y22_tig00110503pilonHSYRG00087</name>
</gene>
<name>A0A6A3AGM1_HIBSY</name>
<evidence type="ECO:0000313" key="2">
    <source>
        <dbReference type="Proteomes" id="UP000436088"/>
    </source>
</evidence>
<evidence type="ECO:0000313" key="1">
    <source>
        <dbReference type="EMBL" id="KAE8701922.1"/>
    </source>
</evidence>
<dbReference type="Proteomes" id="UP000436088">
    <property type="component" value="Unassembled WGS sequence"/>
</dbReference>
<proteinExistence type="predicted"/>
<reference evidence="1" key="1">
    <citation type="submission" date="2019-09" db="EMBL/GenBank/DDBJ databases">
        <title>Draft genome information of white flower Hibiscus syriacus.</title>
        <authorList>
            <person name="Kim Y.-M."/>
        </authorList>
    </citation>
    <scope>NUCLEOTIDE SEQUENCE [LARGE SCALE GENOMIC DNA]</scope>
    <source>
        <strain evidence="1">YM2019G1</strain>
    </source>
</reference>
<sequence length="123" mass="13752">MPSDDRTLTFPDQEHLFHAKGVEEAHQIPHDVENGVGIRLGRRSGVSVATEVGSQAKVAEGYLRYELVLPRVPELREAVQEEDFGAGAERCHVHFYAVGGHRGVLYLLHVGFQRIFRLCALSF</sequence>
<keyword evidence="2" id="KW-1185">Reference proteome</keyword>
<dbReference type="AlphaFoldDB" id="A0A6A3AGM1"/>
<protein>
    <submittedName>
        <fullName evidence="1">Uncharacterized protein</fullName>
    </submittedName>
</protein>
<organism evidence="1 2">
    <name type="scientific">Hibiscus syriacus</name>
    <name type="common">Rose of Sharon</name>
    <dbReference type="NCBI Taxonomy" id="106335"/>
    <lineage>
        <taxon>Eukaryota</taxon>
        <taxon>Viridiplantae</taxon>
        <taxon>Streptophyta</taxon>
        <taxon>Embryophyta</taxon>
        <taxon>Tracheophyta</taxon>
        <taxon>Spermatophyta</taxon>
        <taxon>Magnoliopsida</taxon>
        <taxon>eudicotyledons</taxon>
        <taxon>Gunneridae</taxon>
        <taxon>Pentapetalae</taxon>
        <taxon>rosids</taxon>
        <taxon>malvids</taxon>
        <taxon>Malvales</taxon>
        <taxon>Malvaceae</taxon>
        <taxon>Malvoideae</taxon>
        <taxon>Hibiscus</taxon>
    </lineage>
</organism>
<accession>A0A6A3AGM1</accession>
<dbReference type="EMBL" id="VEPZ02001013">
    <property type="protein sequence ID" value="KAE8701922.1"/>
    <property type="molecule type" value="Genomic_DNA"/>
</dbReference>